<proteinExistence type="predicted"/>
<dbReference type="Gene3D" id="1.20.120.450">
    <property type="entry name" value="dinb family like domain"/>
    <property type="match status" value="1"/>
</dbReference>
<evidence type="ECO:0000313" key="2">
    <source>
        <dbReference type="Proteomes" id="UP000318815"/>
    </source>
</evidence>
<evidence type="ECO:0000313" key="1">
    <source>
        <dbReference type="EMBL" id="TWV98075.1"/>
    </source>
</evidence>
<organism evidence="1 2">
    <name type="scientific">Chitinophaga pinensis</name>
    <dbReference type="NCBI Taxonomy" id="79329"/>
    <lineage>
        <taxon>Bacteria</taxon>
        <taxon>Pseudomonadati</taxon>
        <taxon>Bacteroidota</taxon>
        <taxon>Chitinophagia</taxon>
        <taxon>Chitinophagales</taxon>
        <taxon>Chitinophagaceae</taxon>
        <taxon>Chitinophaga</taxon>
    </lineage>
</organism>
<reference evidence="1 2" key="1">
    <citation type="submission" date="2019-08" db="EMBL/GenBank/DDBJ databases">
        <title>Whole genome sequencing of chitin degrading bacteria Chitinophaga pinensis YS16.</title>
        <authorList>
            <person name="Singh R.P."/>
            <person name="Manchanda G."/>
            <person name="Maurya I.K."/>
            <person name="Joshi N.K."/>
            <person name="Srivastava A.K."/>
        </authorList>
    </citation>
    <scope>NUCLEOTIDE SEQUENCE [LARGE SCALE GENOMIC DNA]</scope>
    <source>
        <strain evidence="1 2">YS-16</strain>
    </source>
</reference>
<gene>
    <name evidence="1" type="ORF">FEF09_21140</name>
</gene>
<dbReference type="RefSeq" id="WP_146306950.1">
    <property type="nucleotide sequence ID" value="NZ_VOHS01000026.1"/>
</dbReference>
<dbReference type="Proteomes" id="UP000318815">
    <property type="component" value="Unassembled WGS sequence"/>
</dbReference>
<dbReference type="SUPFAM" id="SSF109854">
    <property type="entry name" value="DinB/YfiT-like putative metalloenzymes"/>
    <property type="match status" value="1"/>
</dbReference>
<protein>
    <submittedName>
        <fullName evidence="1">DinB family protein</fullName>
    </submittedName>
</protein>
<comment type="caution">
    <text evidence="1">The sequence shown here is derived from an EMBL/GenBank/DDBJ whole genome shotgun (WGS) entry which is preliminary data.</text>
</comment>
<dbReference type="AlphaFoldDB" id="A0A5C6LNC0"/>
<sequence length="149" mass="17036">MTTITTLRQLFNRDLNKLKTEISAYQHEPALWIIDANIANSAGNLCLHLVGNLNTFIGLHLGQSGYVRDRDAEFALKDVPRSELLQKIEDTIAIVDKTLTTLPPARLEQEYPIEVFEAKQTTGFMLIHLATHLTYHLGQINYHRRLLDR</sequence>
<name>A0A5C6LNC0_9BACT</name>
<dbReference type="InterPro" id="IPR034660">
    <property type="entry name" value="DinB/YfiT-like"/>
</dbReference>
<accession>A0A5C6LNC0</accession>
<dbReference type="InterPro" id="IPR011466">
    <property type="entry name" value="DUF1572"/>
</dbReference>
<keyword evidence="2" id="KW-1185">Reference proteome</keyword>
<dbReference type="OrthoDB" id="893570at2"/>
<dbReference type="EMBL" id="VOHS01000026">
    <property type="protein sequence ID" value="TWV98075.1"/>
    <property type="molecule type" value="Genomic_DNA"/>
</dbReference>
<dbReference type="Pfam" id="PF07609">
    <property type="entry name" value="DUF1572"/>
    <property type="match status" value="1"/>
</dbReference>